<comment type="caution">
    <text evidence="2">The sequence shown here is derived from an EMBL/GenBank/DDBJ whole genome shotgun (WGS) entry which is preliminary data.</text>
</comment>
<protein>
    <recommendedName>
        <fullName evidence="1">DUF7768 domain-containing protein</fullName>
    </recommendedName>
</protein>
<accession>A0A1F5Z095</accession>
<dbReference type="Proteomes" id="UP000178681">
    <property type="component" value="Unassembled WGS sequence"/>
</dbReference>
<evidence type="ECO:0000259" key="1">
    <source>
        <dbReference type="Pfam" id="PF24963"/>
    </source>
</evidence>
<proteinExistence type="predicted"/>
<dbReference type="EMBL" id="MFJG01000027">
    <property type="protein sequence ID" value="OGG05816.1"/>
    <property type="molecule type" value="Genomic_DNA"/>
</dbReference>
<sequence>MSKIFKHGTLELKEVTKIIFVSSSKRNFYLRNAVSAFVLQNGGTPISPFMNFDYNLSGVVDKELIRVANNTMIAKSDEVWVFGAVSDGVLVEIYLTKKEKKKVRYFVVTGTTFKEITEENVALEDVSPWMWEWVLANKTLERWHPRLRFKKTYPLVYPAYSKRNFYWQMHISQFCLEKRFVPLNPFMLFRYFLGDTVERKLVYQGNNNIVRISDELWIFGEVSDGVLAEIKMKKEKGGKVKYFKVAKSNPVRFRQIGPNQVVFEEKELELYRNLL</sequence>
<evidence type="ECO:0000313" key="3">
    <source>
        <dbReference type="Proteomes" id="UP000178681"/>
    </source>
</evidence>
<dbReference type="Pfam" id="PF24963">
    <property type="entry name" value="DUF7768"/>
    <property type="match status" value="1"/>
</dbReference>
<name>A0A1F5Z095_9BACT</name>
<evidence type="ECO:0000313" key="2">
    <source>
        <dbReference type="EMBL" id="OGG05816.1"/>
    </source>
</evidence>
<organism evidence="2 3">
    <name type="scientific">Candidatus Gottesmanbacteria bacterium RIFCSPHIGHO2_01_FULL_42_12</name>
    <dbReference type="NCBI Taxonomy" id="1798377"/>
    <lineage>
        <taxon>Bacteria</taxon>
        <taxon>Candidatus Gottesmaniibacteriota</taxon>
    </lineage>
</organism>
<dbReference type="InterPro" id="IPR056670">
    <property type="entry name" value="DUF7768"/>
</dbReference>
<dbReference type="AlphaFoldDB" id="A0A1F5Z095"/>
<reference evidence="2 3" key="1">
    <citation type="journal article" date="2016" name="Nat. Commun.">
        <title>Thousands of microbial genomes shed light on interconnected biogeochemical processes in an aquifer system.</title>
        <authorList>
            <person name="Anantharaman K."/>
            <person name="Brown C.T."/>
            <person name="Hug L.A."/>
            <person name="Sharon I."/>
            <person name="Castelle C.J."/>
            <person name="Probst A.J."/>
            <person name="Thomas B.C."/>
            <person name="Singh A."/>
            <person name="Wilkins M.J."/>
            <person name="Karaoz U."/>
            <person name="Brodie E.L."/>
            <person name="Williams K.H."/>
            <person name="Hubbard S.S."/>
            <person name="Banfield J.F."/>
        </authorList>
    </citation>
    <scope>NUCLEOTIDE SEQUENCE [LARGE SCALE GENOMIC DNA]</scope>
</reference>
<gene>
    <name evidence="2" type="ORF">A2872_03030</name>
</gene>
<feature type="domain" description="DUF7768" evidence="1">
    <location>
        <begin position="162"/>
        <end position="243"/>
    </location>
</feature>